<accession>A0A9X1ME47</accession>
<dbReference type="EMBL" id="JAJFZV010000005">
    <property type="protein sequence ID" value="MCC3297540.1"/>
    <property type="molecule type" value="Genomic_DNA"/>
</dbReference>
<dbReference type="Proteomes" id="UP001139158">
    <property type="component" value="Unassembled WGS sequence"/>
</dbReference>
<dbReference type="RefSeq" id="WP_227895427.1">
    <property type="nucleotide sequence ID" value="NZ_CP099466.1"/>
</dbReference>
<keyword evidence="2" id="KW-1185">Reference proteome</keyword>
<evidence type="ECO:0000313" key="2">
    <source>
        <dbReference type="Proteomes" id="UP001139158"/>
    </source>
</evidence>
<comment type="caution">
    <text evidence="1">The sequence shown here is derived from an EMBL/GenBank/DDBJ whole genome shotgun (WGS) entry which is preliminary data.</text>
</comment>
<evidence type="ECO:0000313" key="1">
    <source>
        <dbReference type="EMBL" id="MCC3297540.1"/>
    </source>
</evidence>
<reference evidence="1" key="1">
    <citation type="submission" date="2021-10" db="EMBL/GenBank/DDBJ databases">
        <title>Novel species in genus Arthrobacter.</title>
        <authorList>
            <person name="Liu Y."/>
        </authorList>
    </citation>
    <scope>NUCLEOTIDE SEQUENCE</scope>
    <source>
        <strain evidence="1">Zg-Y453</strain>
    </source>
</reference>
<organism evidence="1 2">
    <name type="scientific">Arthrobacter caoxuetaonis</name>
    <dbReference type="NCBI Taxonomy" id="2886935"/>
    <lineage>
        <taxon>Bacteria</taxon>
        <taxon>Bacillati</taxon>
        <taxon>Actinomycetota</taxon>
        <taxon>Actinomycetes</taxon>
        <taxon>Micrococcales</taxon>
        <taxon>Micrococcaceae</taxon>
        <taxon>Arthrobacter</taxon>
    </lineage>
</organism>
<protein>
    <submittedName>
        <fullName evidence="1">McrC family protein</fullName>
    </submittedName>
</protein>
<sequence length="64" mass="6942">MPFATMGPERLGTPPVFFDAKYKVSSAVGKYANADHYQMLAYRAGGIRSLAGQYKGWRASLSPG</sequence>
<gene>
    <name evidence="1" type="ORF">LJ757_06930</name>
</gene>
<name>A0A9X1ME47_9MICC</name>
<proteinExistence type="predicted"/>
<dbReference type="AlphaFoldDB" id="A0A9X1ME47"/>